<organism evidence="4 5">
    <name type="scientific">Aminobacterium colombiense (strain DSM 12261 / ALA-1)</name>
    <dbReference type="NCBI Taxonomy" id="572547"/>
    <lineage>
        <taxon>Bacteria</taxon>
        <taxon>Thermotogati</taxon>
        <taxon>Synergistota</taxon>
        <taxon>Synergistia</taxon>
        <taxon>Synergistales</taxon>
        <taxon>Aminobacteriaceae</taxon>
        <taxon>Aminobacterium</taxon>
    </lineage>
</organism>
<dbReference type="PANTHER" id="PTHR32332">
    <property type="entry name" value="2-NITROPROPANE DIOXYGENASE"/>
    <property type="match status" value="1"/>
</dbReference>
<protein>
    <submittedName>
        <fullName evidence="4">2-nitropropane dioxygenase NPD</fullName>
    </submittedName>
</protein>
<dbReference type="Proteomes" id="UP000002366">
    <property type="component" value="Chromosome"/>
</dbReference>
<keyword evidence="3" id="KW-0560">Oxidoreductase</keyword>
<evidence type="ECO:0000313" key="4">
    <source>
        <dbReference type="EMBL" id="ADE56298.1"/>
    </source>
</evidence>
<dbReference type="STRING" id="572547.Amico_0151"/>
<dbReference type="KEGG" id="aco:Amico_0151"/>
<keyword evidence="1" id="KW-0285">Flavoprotein</keyword>
<proteinExistence type="predicted"/>
<evidence type="ECO:0000256" key="1">
    <source>
        <dbReference type="ARBA" id="ARBA00022630"/>
    </source>
</evidence>
<dbReference type="eggNOG" id="COG2070">
    <property type="taxonomic scope" value="Bacteria"/>
</dbReference>
<accession>D5ECL6</accession>
<gene>
    <name evidence="4" type="ordered locus">Amico_0151</name>
</gene>
<dbReference type="Pfam" id="PF03060">
    <property type="entry name" value="NMO"/>
    <property type="match status" value="1"/>
</dbReference>
<dbReference type="CDD" id="cd04730">
    <property type="entry name" value="NPD_like"/>
    <property type="match status" value="1"/>
</dbReference>
<dbReference type="SUPFAM" id="SSF51412">
    <property type="entry name" value="Inosine monophosphate dehydrogenase (IMPDH)"/>
    <property type="match status" value="1"/>
</dbReference>
<evidence type="ECO:0000256" key="3">
    <source>
        <dbReference type="ARBA" id="ARBA00023002"/>
    </source>
</evidence>
<dbReference type="InterPro" id="IPR004136">
    <property type="entry name" value="NMO"/>
</dbReference>
<dbReference type="InterPro" id="IPR013785">
    <property type="entry name" value="Aldolase_TIM"/>
</dbReference>
<dbReference type="PANTHER" id="PTHR32332:SF18">
    <property type="entry name" value="2-NITROPROPANE DIOXYGENASE"/>
    <property type="match status" value="1"/>
</dbReference>
<dbReference type="GO" id="GO:0051213">
    <property type="term" value="F:dioxygenase activity"/>
    <property type="evidence" value="ECO:0007669"/>
    <property type="project" value="UniProtKB-KW"/>
</dbReference>
<dbReference type="AlphaFoldDB" id="D5ECL6"/>
<name>D5ECL6_AMICL</name>
<dbReference type="HOGENOM" id="CLU_038732_0_1_0"/>
<evidence type="ECO:0000313" key="5">
    <source>
        <dbReference type="Proteomes" id="UP000002366"/>
    </source>
</evidence>
<keyword evidence="5" id="KW-1185">Reference proteome</keyword>
<reference evidence="4 5" key="1">
    <citation type="journal article" date="2010" name="Stand. Genomic Sci.">
        <title>Complete genome sequence of Aminobacterium colombiense type strain (ALA-1).</title>
        <authorList>
            <person name="Chertkov O."/>
            <person name="Sikorski J."/>
            <person name="Brambilla E."/>
            <person name="Lapidus A."/>
            <person name="Copeland A."/>
            <person name="Glavina Del Rio T."/>
            <person name="Nolan M."/>
            <person name="Lucas S."/>
            <person name="Tice H."/>
            <person name="Cheng J.F."/>
            <person name="Han C."/>
            <person name="Detter J.C."/>
            <person name="Bruce D."/>
            <person name="Tapia R."/>
            <person name="Goodwin L."/>
            <person name="Pitluck S."/>
            <person name="Liolios K."/>
            <person name="Ivanova N."/>
            <person name="Mavromatis K."/>
            <person name="Ovchinnikova G."/>
            <person name="Pati A."/>
            <person name="Chen A."/>
            <person name="Palaniappan K."/>
            <person name="Land M."/>
            <person name="Hauser L."/>
            <person name="Chang Y.J."/>
            <person name="Jeffries C.D."/>
            <person name="Spring S."/>
            <person name="Rohde M."/>
            <person name="Goker M."/>
            <person name="Bristow J."/>
            <person name="Eisen J.A."/>
            <person name="Markowitz V."/>
            <person name="Hugenholtz P."/>
            <person name="Kyrpides N.C."/>
            <person name="Klenk H.P."/>
        </authorList>
    </citation>
    <scope>NUCLEOTIDE SEQUENCE [LARGE SCALE GENOMIC DNA]</scope>
    <source>
        <strain evidence="5">DSM 12261 / ALA-1</strain>
    </source>
</reference>
<dbReference type="GO" id="GO:0018580">
    <property type="term" value="F:nitronate monooxygenase activity"/>
    <property type="evidence" value="ECO:0007669"/>
    <property type="project" value="InterPro"/>
</dbReference>
<keyword evidence="4" id="KW-0223">Dioxygenase</keyword>
<dbReference type="Gene3D" id="3.20.20.70">
    <property type="entry name" value="Aldolase class I"/>
    <property type="match status" value="1"/>
</dbReference>
<evidence type="ECO:0000256" key="2">
    <source>
        <dbReference type="ARBA" id="ARBA00022643"/>
    </source>
</evidence>
<keyword evidence="2" id="KW-0288">FMN</keyword>
<dbReference type="EMBL" id="CP001997">
    <property type="protein sequence ID" value="ADE56298.1"/>
    <property type="molecule type" value="Genomic_DNA"/>
</dbReference>
<sequence>MSRSIPVLKIGKYQPRYPLIQGGMGVGISGPNLAGNVALHGGVGTIASVGLACNQPYYTGRNYFEANQRAVREGLIKAREIAGEKGVLAVNCMVALTDYELHVRSACEGGVNIIISGAGLPIKLPDYTKDFPEVALVPIVSSAKAASLIARRWERLYNRLPDGFVVETPLYAGGHLGVTKMEQVENEEFSLEKVVPEVVEYVEKELKTPTPVIAAGGIWTREDIEHAFDLGASGVQMGTRFACTYEGDASDRFKQAYIDATEEDVVIIQSPAGLPGRALRSPFIDKYLREGTVGNKPCIANCLTHCRYRTERKTFCIAQALIDAFFGNWEEGLFFCGTNVTRITKKEYVADIIAELFGPQENK</sequence>